<protein>
    <submittedName>
        <fullName evidence="3">Homoserine O-acetyltransferase</fullName>
    </submittedName>
</protein>
<evidence type="ECO:0000256" key="1">
    <source>
        <dbReference type="SAM" id="Phobius"/>
    </source>
</evidence>
<accession>A0AAV8FGQ3</accession>
<keyword evidence="1" id="KW-1133">Transmembrane helix</keyword>
<comment type="caution">
    <text evidence="3">The sequence shown here is derived from an EMBL/GenBank/DDBJ whole genome shotgun (WGS) entry which is preliminary data.</text>
</comment>
<dbReference type="AlphaFoldDB" id="A0AAV8FGQ3"/>
<keyword evidence="1" id="KW-0812">Transmembrane</keyword>
<dbReference type="PANTHER" id="PTHR37224">
    <property type="entry name" value="OS02G0804400 PROTEIN"/>
    <property type="match status" value="1"/>
</dbReference>
<dbReference type="Proteomes" id="UP001140206">
    <property type="component" value="Chromosome 5"/>
</dbReference>
<sequence length="152" mass="16142">MASASLLTAASLPNCASPHRCSLRPQTQAREITSAPCILAFSSLSKRQANASTTLCFSVRAKNREEGEEEDSEETLADALFSSVRNDSGYLWKLAAGSVGGASAIKYGSILLPDITRPNIIQGLLMVSLPVAVAVLILLKESFSGNQDEDQI</sequence>
<dbReference type="EMBL" id="JAMFTS010000005">
    <property type="protein sequence ID" value="KAJ4754393.1"/>
    <property type="molecule type" value="Genomic_DNA"/>
</dbReference>
<dbReference type="EMBL" id="JAMFTS010000002">
    <property type="protein sequence ID" value="KAJ4792604.1"/>
    <property type="molecule type" value="Genomic_DNA"/>
</dbReference>
<name>A0AAV8FGQ3_9POAL</name>
<evidence type="ECO:0000313" key="3">
    <source>
        <dbReference type="EMBL" id="KAJ4792604.1"/>
    </source>
</evidence>
<proteinExistence type="predicted"/>
<evidence type="ECO:0000313" key="4">
    <source>
        <dbReference type="Proteomes" id="UP001140206"/>
    </source>
</evidence>
<dbReference type="Proteomes" id="UP001140206">
    <property type="component" value="Chromosome 2"/>
</dbReference>
<organism evidence="3 4">
    <name type="scientific">Rhynchospora pubera</name>
    <dbReference type="NCBI Taxonomy" id="906938"/>
    <lineage>
        <taxon>Eukaryota</taxon>
        <taxon>Viridiplantae</taxon>
        <taxon>Streptophyta</taxon>
        <taxon>Embryophyta</taxon>
        <taxon>Tracheophyta</taxon>
        <taxon>Spermatophyta</taxon>
        <taxon>Magnoliopsida</taxon>
        <taxon>Liliopsida</taxon>
        <taxon>Poales</taxon>
        <taxon>Cyperaceae</taxon>
        <taxon>Cyperoideae</taxon>
        <taxon>Rhynchosporeae</taxon>
        <taxon>Rhynchospora</taxon>
    </lineage>
</organism>
<evidence type="ECO:0000313" key="2">
    <source>
        <dbReference type="EMBL" id="KAJ4754393.1"/>
    </source>
</evidence>
<feature type="transmembrane region" description="Helical" evidence="1">
    <location>
        <begin position="120"/>
        <end position="139"/>
    </location>
</feature>
<reference evidence="3" key="1">
    <citation type="submission" date="2022-08" db="EMBL/GenBank/DDBJ databases">
        <authorList>
            <person name="Marques A."/>
        </authorList>
    </citation>
    <scope>NUCLEOTIDE SEQUENCE</scope>
    <source>
        <strain evidence="3">RhyPub2mFocal</strain>
        <tissue evidence="3">Leaves</tissue>
    </source>
</reference>
<keyword evidence="1" id="KW-0472">Membrane</keyword>
<gene>
    <name evidence="3" type="ORF">LUZ62_043850</name>
    <name evidence="2" type="ORF">LUZ62_088798</name>
</gene>
<keyword evidence="4" id="KW-1185">Reference proteome</keyword>